<keyword evidence="1" id="KW-0812">Transmembrane</keyword>
<dbReference type="Pfam" id="PF09925">
    <property type="entry name" value="DUF2157"/>
    <property type="match status" value="1"/>
</dbReference>
<evidence type="ECO:0000313" key="3">
    <source>
        <dbReference type="EMBL" id="QEA12440.1"/>
    </source>
</evidence>
<dbReference type="KEGG" id="cof:FOZ74_05015"/>
<feature type="domain" description="DUF2157" evidence="2">
    <location>
        <begin position="7"/>
        <end position="145"/>
    </location>
</feature>
<evidence type="ECO:0000313" key="4">
    <source>
        <dbReference type="Proteomes" id="UP000321199"/>
    </source>
</evidence>
<dbReference type="OrthoDB" id="327621at2"/>
<proteinExistence type="predicted"/>
<feature type="transmembrane region" description="Helical" evidence="1">
    <location>
        <begin position="184"/>
        <end position="203"/>
    </location>
</feature>
<reference evidence="3 4" key="1">
    <citation type="submission" date="2019-07" db="EMBL/GenBank/DDBJ databases">
        <title>Complete genome sequence of Comamonas sp. NLF 7-7 isolated from livestock.</title>
        <authorList>
            <person name="Kim D.H."/>
            <person name="Kim J.G."/>
        </authorList>
    </citation>
    <scope>NUCLEOTIDE SEQUENCE [LARGE SCALE GENOMIC DNA]</scope>
    <source>
        <strain evidence="3 4">NLF 7-7</strain>
    </source>
</reference>
<name>A0A5B8RSG4_9BURK</name>
<feature type="transmembrane region" description="Helical" evidence="1">
    <location>
        <begin position="145"/>
        <end position="164"/>
    </location>
</feature>
<dbReference type="InterPro" id="IPR018677">
    <property type="entry name" value="DUF2157"/>
</dbReference>
<feature type="transmembrane region" description="Helical" evidence="1">
    <location>
        <begin position="121"/>
        <end position="138"/>
    </location>
</feature>
<dbReference type="AlphaFoldDB" id="A0A5B8RSG4"/>
<feature type="transmembrane region" description="Helical" evidence="1">
    <location>
        <begin position="42"/>
        <end position="60"/>
    </location>
</feature>
<dbReference type="EMBL" id="CP042344">
    <property type="protein sequence ID" value="QEA12440.1"/>
    <property type="molecule type" value="Genomic_DNA"/>
</dbReference>
<evidence type="ECO:0000259" key="2">
    <source>
        <dbReference type="Pfam" id="PF09925"/>
    </source>
</evidence>
<keyword evidence="1" id="KW-0472">Membrane</keyword>
<dbReference type="RefSeq" id="WP_146912036.1">
    <property type="nucleotide sequence ID" value="NZ_CP042344.1"/>
</dbReference>
<dbReference type="Proteomes" id="UP000321199">
    <property type="component" value="Chromosome"/>
</dbReference>
<feature type="transmembrane region" description="Helical" evidence="1">
    <location>
        <begin position="238"/>
        <end position="255"/>
    </location>
</feature>
<protein>
    <submittedName>
        <fullName evidence="3">DUF2157 domain-containing protein</fullName>
    </submittedName>
</protein>
<keyword evidence="4" id="KW-1185">Reference proteome</keyword>
<gene>
    <name evidence="3" type="ORF">FOZ74_05015</name>
</gene>
<evidence type="ECO:0000256" key="1">
    <source>
        <dbReference type="SAM" id="Phobius"/>
    </source>
</evidence>
<keyword evidence="1" id="KW-1133">Transmembrane helix</keyword>
<organism evidence="3 4">
    <name type="scientific">Comamonas flocculans</name>
    <dbReference type="NCBI Taxonomy" id="2597701"/>
    <lineage>
        <taxon>Bacteria</taxon>
        <taxon>Pseudomonadati</taxon>
        <taxon>Pseudomonadota</taxon>
        <taxon>Betaproteobacteria</taxon>
        <taxon>Burkholderiales</taxon>
        <taxon>Comamonadaceae</taxon>
        <taxon>Comamonas</taxon>
    </lineage>
</organism>
<feature type="transmembrane region" description="Helical" evidence="1">
    <location>
        <begin position="210"/>
        <end position="232"/>
    </location>
</feature>
<feature type="transmembrane region" description="Helical" evidence="1">
    <location>
        <begin position="297"/>
        <end position="315"/>
    </location>
</feature>
<sequence>MHTFIEELIRRHALDAAQAERLWQLARLDAPPPQLRTGLQRGLAVTAALLLGAALIFWVAANWQHMALQTRLHLLEAAVLAPAVLLALLARARTALLLLTTLALGALLAFVGQTWQTGADAWQLFATWALLALPWALLARHDGLWALWLLIAGAGLFAWAGAPLGLQVLWAQDGPTSLRRYLELLLWAALFLLPLALSATGLMRQQRPTLSWSTAALLALTAWSADGIFNLLGRHTDAQFLLCALLVAGAVLLAWRRQPREYSVLALALMAANAMGLSTLGWWLFQGGNDFAAGRMLALTLVAAVSTGLSMRWLYRLQARDAPA</sequence>
<feature type="transmembrane region" description="Helical" evidence="1">
    <location>
        <begin position="72"/>
        <end position="89"/>
    </location>
</feature>
<feature type="transmembrane region" description="Helical" evidence="1">
    <location>
        <begin position="96"/>
        <end position="115"/>
    </location>
</feature>
<accession>A0A5B8RSG4</accession>
<feature type="transmembrane region" description="Helical" evidence="1">
    <location>
        <begin position="262"/>
        <end position="285"/>
    </location>
</feature>